<dbReference type="Proteomes" id="UP000886998">
    <property type="component" value="Unassembled WGS sequence"/>
</dbReference>
<accession>A0A8X6XBT4</accession>
<sequence>MLCGYGLENYILSIEMLVQAIKSKSALQILLHSQQCEPTSSSLHPDPALHWKKSPKLVPNINKNGNNSPMICCRKFKRK</sequence>
<reference evidence="1" key="1">
    <citation type="submission" date="2020-08" db="EMBL/GenBank/DDBJ databases">
        <title>Multicomponent nature underlies the extraordinary mechanical properties of spider dragline silk.</title>
        <authorList>
            <person name="Kono N."/>
            <person name="Nakamura H."/>
            <person name="Mori M."/>
            <person name="Yoshida Y."/>
            <person name="Ohtoshi R."/>
            <person name="Malay A.D."/>
            <person name="Moran D.A.P."/>
            <person name="Tomita M."/>
            <person name="Numata K."/>
            <person name="Arakawa K."/>
        </authorList>
    </citation>
    <scope>NUCLEOTIDE SEQUENCE</scope>
</reference>
<evidence type="ECO:0000313" key="1">
    <source>
        <dbReference type="EMBL" id="GFY50827.1"/>
    </source>
</evidence>
<evidence type="ECO:0000313" key="2">
    <source>
        <dbReference type="Proteomes" id="UP000886998"/>
    </source>
</evidence>
<dbReference type="AlphaFoldDB" id="A0A8X6XBT4"/>
<protein>
    <submittedName>
        <fullName evidence="1">Uncharacterized protein</fullName>
    </submittedName>
</protein>
<organism evidence="1 2">
    <name type="scientific">Trichonephila inaurata madagascariensis</name>
    <dbReference type="NCBI Taxonomy" id="2747483"/>
    <lineage>
        <taxon>Eukaryota</taxon>
        <taxon>Metazoa</taxon>
        <taxon>Ecdysozoa</taxon>
        <taxon>Arthropoda</taxon>
        <taxon>Chelicerata</taxon>
        <taxon>Arachnida</taxon>
        <taxon>Araneae</taxon>
        <taxon>Araneomorphae</taxon>
        <taxon>Entelegynae</taxon>
        <taxon>Araneoidea</taxon>
        <taxon>Nephilidae</taxon>
        <taxon>Trichonephila</taxon>
        <taxon>Trichonephila inaurata</taxon>
    </lineage>
</organism>
<proteinExistence type="predicted"/>
<gene>
    <name evidence="1" type="ORF">TNIN_492911</name>
</gene>
<keyword evidence="2" id="KW-1185">Reference proteome</keyword>
<name>A0A8X6XBT4_9ARAC</name>
<dbReference type="EMBL" id="BMAV01007742">
    <property type="protein sequence ID" value="GFY50827.1"/>
    <property type="molecule type" value="Genomic_DNA"/>
</dbReference>
<comment type="caution">
    <text evidence="1">The sequence shown here is derived from an EMBL/GenBank/DDBJ whole genome shotgun (WGS) entry which is preliminary data.</text>
</comment>